<comment type="similarity">
    <text evidence="1">Belongs to the carbohydrate kinase pfkB family.</text>
</comment>
<dbReference type="SUPFAM" id="SSF53613">
    <property type="entry name" value="Ribokinase-like"/>
    <property type="match status" value="1"/>
</dbReference>
<dbReference type="EC" id="2.7.1.144" evidence="7"/>
<dbReference type="GO" id="GO:0005524">
    <property type="term" value="F:ATP binding"/>
    <property type="evidence" value="ECO:0007669"/>
    <property type="project" value="UniProtKB-UniRule"/>
</dbReference>
<name>A0A4R3ZA48_9FIRM</name>
<organism evidence="10 11">
    <name type="scientific">Longibaculum muris</name>
    <dbReference type="NCBI Taxonomy" id="1796628"/>
    <lineage>
        <taxon>Bacteria</taxon>
        <taxon>Bacillati</taxon>
        <taxon>Bacillota</taxon>
        <taxon>Erysipelotrichia</taxon>
        <taxon>Erysipelotrichales</taxon>
        <taxon>Coprobacillaceae</taxon>
        <taxon>Longibaculum</taxon>
    </lineage>
</organism>
<dbReference type="UniPathway" id="UPA00704">
    <property type="reaction ID" value="UER00715"/>
</dbReference>
<dbReference type="NCBIfam" id="TIGR03828">
    <property type="entry name" value="pfkB"/>
    <property type="match status" value="1"/>
</dbReference>
<keyword evidence="2 7" id="KW-0808">Transferase</keyword>
<dbReference type="InterPro" id="IPR002173">
    <property type="entry name" value="Carboh/pur_kinase_PfkB_CS"/>
</dbReference>
<evidence type="ECO:0000256" key="4">
    <source>
        <dbReference type="ARBA" id="ARBA00022777"/>
    </source>
</evidence>
<dbReference type="GO" id="GO:0005988">
    <property type="term" value="P:lactose metabolic process"/>
    <property type="evidence" value="ECO:0007669"/>
    <property type="project" value="UniProtKB-KW"/>
</dbReference>
<dbReference type="InterPro" id="IPR017583">
    <property type="entry name" value="Tagatose/fructose_Pkinase"/>
</dbReference>
<evidence type="ECO:0000256" key="5">
    <source>
        <dbReference type="ARBA" id="ARBA00022840"/>
    </source>
</evidence>
<dbReference type="CDD" id="cd01164">
    <property type="entry name" value="FruK_PfkB_like"/>
    <property type="match status" value="1"/>
</dbReference>
<comment type="function">
    <text evidence="8">Catalyzes the ATP-dependent phosphorylation of fructose-l-phosphate to fructose-l,6-bisphosphate.</text>
</comment>
<dbReference type="GO" id="GO:0016052">
    <property type="term" value="P:carbohydrate catabolic process"/>
    <property type="evidence" value="ECO:0007669"/>
    <property type="project" value="UniProtKB-ARBA"/>
</dbReference>
<evidence type="ECO:0000256" key="7">
    <source>
        <dbReference type="PIRNR" id="PIRNR000535"/>
    </source>
</evidence>
<dbReference type="Pfam" id="PF00294">
    <property type="entry name" value="PfkB"/>
    <property type="match status" value="1"/>
</dbReference>
<feature type="domain" description="Carbohydrate kinase PfkB" evidence="9">
    <location>
        <begin position="8"/>
        <end position="290"/>
    </location>
</feature>
<evidence type="ECO:0000256" key="2">
    <source>
        <dbReference type="ARBA" id="ARBA00022679"/>
    </source>
</evidence>
<dbReference type="Proteomes" id="UP000295515">
    <property type="component" value="Unassembled WGS sequence"/>
</dbReference>
<evidence type="ECO:0000259" key="9">
    <source>
        <dbReference type="Pfam" id="PF00294"/>
    </source>
</evidence>
<keyword evidence="5 7" id="KW-0067">ATP-binding</keyword>
<keyword evidence="3 7" id="KW-0547">Nucleotide-binding</keyword>
<dbReference type="RefSeq" id="WP_066449194.1">
    <property type="nucleotide sequence ID" value="NZ_JADMQS010000002.1"/>
</dbReference>
<dbReference type="Gene3D" id="3.40.1190.20">
    <property type="match status" value="1"/>
</dbReference>
<dbReference type="EMBL" id="SMCQ01000003">
    <property type="protein sequence ID" value="TCW01727.1"/>
    <property type="molecule type" value="Genomic_DNA"/>
</dbReference>
<comment type="similarity">
    <text evidence="7">Belongs to the carbohydrate kinase PfkB family. LacC subfamily.</text>
</comment>
<evidence type="ECO:0000256" key="6">
    <source>
        <dbReference type="ARBA" id="ARBA00047745"/>
    </source>
</evidence>
<dbReference type="GO" id="GO:0009024">
    <property type="term" value="F:tagatose-6-phosphate kinase activity"/>
    <property type="evidence" value="ECO:0007669"/>
    <property type="project" value="UniProtKB-EC"/>
</dbReference>
<dbReference type="AlphaFoldDB" id="A0A4R3ZA48"/>
<keyword evidence="4 8" id="KW-0418">Kinase</keyword>
<comment type="caution">
    <text evidence="10">The sequence shown here is derived from an EMBL/GenBank/DDBJ whole genome shotgun (WGS) entry which is preliminary data.</text>
</comment>
<dbReference type="PANTHER" id="PTHR46566">
    <property type="entry name" value="1-PHOSPHOFRUCTOKINASE-RELATED"/>
    <property type="match status" value="1"/>
</dbReference>
<keyword evidence="11" id="KW-1185">Reference proteome</keyword>
<evidence type="ECO:0000256" key="3">
    <source>
        <dbReference type="ARBA" id="ARBA00022741"/>
    </source>
</evidence>
<evidence type="ECO:0000313" key="11">
    <source>
        <dbReference type="Proteomes" id="UP000295515"/>
    </source>
</evidence>
<dbReference type="GO" id="GO:0044281">
    <property type="term" value="P:small molecule metabolic process"/>
    <property type="evidence" value="ECO:0007669"/>
    <property type="project" value="UniProtKB-ARBA"/>
</dbReference>
<dbReference type="GO" id="GO:0005829">
    <property type="term" value="C:cytosol"/>
    <property type="evidence" value="ECO:0007669"/>
    <property type="project" value="TreeGrafter"/>
</dbReference>
<dbReference type="FunFam" id="3.40.1190.20:FF:000001">
    <property type="entry name" value="Phosphofructokinase"/>
    <property type="match status" value="1"/>
</dbReference>
<accession>A0A4R3ZA48</accession>
<dbReference type="GeneID" id="98914660"/>
<keyword evidence="7" id="KW-0423">Lactose metabolism</keyword>
<reference evidence="10 11" key="1">
    <citation type="submission" date="2019-03" db="EMBL/GenBank/DDBJ databases">
        <title>Genomic Encyclopedia of Type Strains, Phase IV (KMG-IV): sequencing the most valuable type-strain genomes for metagenomic binning, comparative biology and taxonomic classification.</title>
        <authorList>
            <person name="Goeker M."/>
        </authorList>
    </citation>
    <scope>NUCLEOTIDE SEQUENCE [LARGE SCALE GENOMIC DNA]</scope>
    <source>
        <strain evidence="10 11">DSM 29487</strain>
    </source>
</reference>
<evidence type="ECO:0000313" key="10">
    <source>
        <dbReference type="EMBL" id="TCW01727.1"/>
    </source>
</evidence>
<proteinExistence type="inferred from homology"/>
<dbReference type="InterPro" id="IPR011611">
    <property type="entry name" value="PfkB_dom"/>
</dbReference>
<dbReference type="InterPro" id="IPR029056">
    <property type="entry name" value="Ribokinase-like"/>
</dbReference>
<comment type="catalytic activity">
    <reaction evidence="6 8">
        <text>beta-D-fructose 1-phosphate + ATP = beta-D-fructose 1,6-bisphosphate + ADP + H(+)</text>
        <dbReference type="Rhea" id="RHEA:14213"/>
        <dbReference type="ChEBI" id="CHEBI:15378"/>
        <dbReference type="ChEBI" id="CHEBI:30616"/>
        <dbReference type="ChEBI" id="CHEBI:32966"/>
        <dbReference type="ChEBI" id="CHEBI:138881"/>
        <dbReference type="ChEBI" id="CHEBI:456216"/>
        <dbReference type="EC" id="2.7.1.56"/>
    </reaction>
</comment>
<dbReference type="PANTHER" id="PTHR46566:SF1">
    <property type="entry name" value="1-PHOSPHOFRUCTOKINASE"/>
    <property type="match status" value="1"/>
</dbReference>
<evidence type="ECO:0000256" key="1">
    <source>
        <dbReference type="ARBA" id="ARBA00005380"/>
    </source>
</evidence>
<dbReference type="InterPro" id="IPR022463">
    <property type="entry name" value="1-PFruKinase"/>
</dbReference>
<dbReference type="GO" id="GO:0008662">
    <property type="term" value="F:1-phosphofructokinase activity"/>
    <property type="evidence" value="ECO:0007669"/>
    <property type="project" value="UniProtKB-UniRule"/>
</dbReference>
<dbReference type="GO" id="GO:2001059">
    <property type="term" value="P:D-tagatose 6-phosphate catabolic process"/>
    <property type="evidence" value="ECO:0007669"/>
    <property type="project" value="UniProtKB-UniPathway"/>
</dbReference>
<sequence>MIYTVTMNPALDYVVDLPHFNIGDVNRVENEHIFFGGKGINVACVLKELGFESTCLGFTAGFTGQELQRGLKEELKLMSQMIQVNQGMTRINMKIHSQQETEINGLGPIVEKDDFEKLLQQIKNMNDEDILVLSGSVPSSLSQNVYCDLLEVIANRKIKTIVDATGQLLLDTLIYHPFLIKPNNHELAELFHTEIKNIEDIEKYARKLQDMGARNVLISMAKDGALLIDENGVKHLQGVCRGEVKNSVGAGDSMVAGFIAGYLSRLDYHETLKLATAAGGATAFSNGLATQAKIYELLKQL</sequence>
<evidence type="ECO:0000256" key="8">
    <source>
        <dbReference type="RuleBase" id="RU369061"/>
    </source>
</evidence>
<dbReference type="PROSITE" id="PS00584">
    <property type="entry name" value="PFKB_KINASES_2"/>
    <property type="match status" value="1"/>
</dbReference>
<gene>
    <name evidence="10" type="ORF">EDD60_103184</name>
</gene>
<comment type="catalytic activity">
    <reaction evidence="7">
        <text>D-tagatofuranose 6-phosphate + ATP = D-tagatofuranose 1,6-bisphosphate + ADP + H(+)</text>
        <dbReference type="Rhea" id="RHEA:12420"/>
        <dbReference type="ChEBI" id="CHEBI:15378"/>
        <dbReference type="ChEBI" id="CHEBI:30616"/>
        <dbReference type="ChEBI" id="CHEBI:58694"/>
        <dbReference type="ChEBI" id="CHEBI:58695"/>
        <dbReference type="ChEBI" id="CHEBI:456216"/>
        <dbReference type="EC" id="2.7.1.144"/>
    </reaction>
</comment>
<dbReference type="NCBIfam" id="TIGR03168">
    <property type="entry name" value="1-PFK"/>
    <property type="match status" value="1"/>
</dbReference>
<dbReference type="PIRSF" id="PIRSF000535">
    <property type="entry name" value="1PFK/6PFK/LacC"/>
    <property type="match status" value="1"/>
</dbReference>
<comment type="pathway">
    <text evidence="7">Carbohydrate metabolism; D-tagatose 6-phosphate degradation; D-glyceraldehyde 3-phosphate and glycerone phosphate from D-tagatose 6-phosphate: step 1/2.</text>
</comment>
<protein>
    <recommendedName>
        <fullName evidence="7">Tagatose-6-phosphate kinase</fullName>
        <ecNumber evidence="7">2.7.1.144</ecNumber>
    </recommendedName>
</protein>